<keyword evidence="6" id="KW-1185">Reference proteome</keyword>
<dbReference type="STRING" id="1677920.LS71_04470"/>
<evidence type="ECO:0000313" key="5">
    <source>
        <dbReference type="EMBL" id="TLD96351.1"/>
    </source>
</evidence>
<dbReference type="CDD" id="cd01129">
    <property type="entry name" value="PulE-GspE-like"/>
    <property type="match status" value="1"/>
</dbReference>
<accession>A0A4U8T9A7</accession>
<dbReference type="SMART" id="SM00382">
    <property type="entry name" value="AAA"/>
    <property type="match status" value="1"/>
</dbReference>
<dbReference type="RefSeq" id="WP_034354229.1">
    <property type="nucleotide sequence ID" value="NZ_JRPR02000004.1"/>
</dbReference>
<comment type="similarity">
    <text evidence="1">Belongs to the GSP E family.</text>
</comment>
<dbReference type="InterPro" id="IPR003593">
    <property type="entry name" value="AAA+_ATPase"/>
</dbReference>
<keyword evidence="2" id="KW-0547">Nucleotide-binding</keyword>
<dbReference type="OrthoDB" id="9805147at2"/>
<comment type="caution">
    <text evidence="5">The sequence shown here is derived from an EMBL/GenBank/DDBJ whole genome shotgun (WGS) entry which is preliminary data.</text>
</comment>
<protein>
    <submittedName>
        <fullName evidence="5">Type II/IV secretion system protein</fullName>
    </submittedName>
</protein>
<dbReference type="Pfam" id="PF00437">
    <property type="entry name" value="T2SSE"/>
    <property type="match status" value="1"/>
</dbReference>
<dbReference type="PANTHER" id="PTHR30258">
    <property type="entry name" value="TYPE II SECRETION SYSTEM PROTEIN GSPE-RELATED"/>
    <property type="match status" value="1"/>
</dbReference>
<dbReference type="GO" id="GO:0016887">
    <property type="term" value="F:ATP hydrolysis activity"/>
    <property type="evidence" value="ECO:0007669"/>
    <property type="project" value="TreeGrafter"/>
</dbReference>
<sequence length="510" mass="57964">MMSEALPFINLHTHTLCEKSLNALEYKFILKHQCLIFAFNSKEVCIALKDTSAPIGLIRAHIAKLYPYAKLALFTCLPQAFDVQAKQIQRFQMFHTLKNALLQQHKTPLDSKNAFQDLSAVALLDFILQACIEEGASDIHFECFNEQHIHKARIRVRVDGMLREIFSLESSIFEALSSLLKLECELDINQNRQSQDGRFSREFNALGYDFRLSCLPAFGGESIVLRILHKNAKSIHLEQLGFNPTHLEIIKRNIFTPHGIILLTGPTGSGKSTTLYAILELLKSPLKKIITLEDPIEYQMQLVTQVLVQDKYDFGFTQALRAILRHDPDILSIGEIRDEQSLEIALRASLTGHLVLATLHANDALSVIERLLDMGAQGYLLASSLHLVISQRLARRLCPHCKLPLSAQEVYKHFEQRAITHLWEEVEQGSFFAPNGCGHCHMQGFSGRLLISECLEHSPLVYEYIKSPQNKAYIMQELRQMGFKSMFENGLQMLKNGLSSFDEIYRVCKI</sequence>
<feature type="domain" description="AAA+ ATPase" evidence="4">
    <location>
        <begin position="257"/>
        <end position="378"/>
    </location>
</feature>
<evidence type="ECO:0000256" key="1">
    <source>
        <dbReference type="ARBA" id="ARBA00006611"/>
    </source>
</evidence>
<dbReference type="Gene3D" id="3.40.50.300">
    <property type="entry name" value="P-loop containing nucleotide triphosphate hydrolases"/>
    <property type="match status" value="1"/>
</dbReference>
<evidence type="ECO:0000259" key="4">
    <source>
        <dbReference type="SMART" id="SM00382"/>
    </source>
</evidence>
<dbReference type="AlphaFoldDB" id="A0A4U8T9A7"/>
<dbReference type="Proteomes" id="UP000029733">
    <property type="component" value="Unassembled WGS sequence"/>
</dbReference>
<dbReference type="EMBL" id="JRPR02000004">
    <property type="protein sequence ID" value="TLD96351.1"/>
    <property type="molecule type" value="Genomic_DNA"/>
</dbReference>
<evidence type="ECO:0000256" key="2">
    <source>
        <dbReference type="ARBA" id="ARBA00022741"/>
    </source>
</evidence>
<keyword evidence="3" id="KW-0067">ATP-binding</keyword>
<reference evidence="5 6" key="1">
    <citation type="journal article" date="2014" name="Genome Announc.">
        <title>Draft genome sequences of eight enterohepatic helicobacter species isolated from both laboratory and wild rodents.</title>
        <authorList>
            <person name="Sheh A."/>
            <person name="Shen Z."/>
            <person name="Fox J.G."/>
        </authorList>
    </citation>
    <scope>NUCLEOTIDE SEQUENCE [LARGE SCALE GENOMIC DNA]</scope>
    <source>
        <strain evidence="5 6">MIT 09-6949</strain>
    </source>
</reference>
<dbReference type="InterPro" id="IPR001482">
    <property type="entry name" value="T2SS/T4SS_dom"/>
</dbReference>
<dbReference type="PANTHER" id="PTHR30258:SF2">
    <property type="entry name" value="COMG OPERON PROTEIN 1"/>
    <property type="match status" value="1"/>
</dbReference>
<dbReference type="SUPFAM" id="SSF52540">
    <property type="entry name" value="P-loop containing nucleoside triphosphate hydrolases"/>
    <property type="match status" value="1"/>
</dbReference>
<proteinExistence type="inferred from homology"/>
<name>A0A4U8T9A7_9HELI</name>
<dbReference type="InterPro" id="IPR027417">
    <property type="entry name" value="P-loop_NTPase"/>
</dbReference>
<evidence type="ECO:0000313" key="6">
    <source>
        <dbReference type="Proteomes" id="UP000029733"/>
    </source>
</evidence>
<dbReference type="GO" id="GO:0005886">
    <property type="term" value="C:plasma membrane"/>
    <property type="evidence" value="ECO:0007669"/>
    <property type="project" value="TreeGrafter"/>
</dbReference>
<evidence type="ECO:0000256" key="3">
    <source>
        <dbReference type="ARBA" id="ARBA00022840"/>
    </source>
</evidence>
<organism evidence="5 6">
    <name type="scientific">Helicobacter jaachi</name>
    <dbReference type="NCBI Taxonomy" id="1677920"/>
    <lineage>
        <taxon>Bacteria</taxon>
        <taxon>Pseudomonadati</taxon>
        <taxon>Campylobacterota</taxon>
        <taxon>Epsilonproteobacteria</taxon>
        <taxon>Campylobacterales</taxon>
        <taxon>Helicobacteraceae</taxon>
        <taxon>Helicobacter</taxon>
    </lineage>
</organism>
<dbReference type="GO" id="GO:0005524">
    <property type="term" value="F:ATP binding"/>
    <property type="evidence" value="ECO:0007669"/>
    <property type="project" value="UniProtKB-KW"/>
</dbReference>
<dbReference type="Gene3D" id="3.30.450.90">
    <property type="match status" value="1"/>
</dbReference>
<gene>
    <name evidence="5" type="ORF">LS71_006410</name>
</gene>